<evidence type="ECO:0008006" key="3">
    <source>
        <dbReference type="Google" id="ProtNLM"/>
    </source>
</evidence>
<dbReference type="PANTHER" id="PTHR43861:SF6">
    <property type="entry name" value="METHYLTRANSFERASE TYPE 11"/>
    <property type="match status" value="1"/>
</dbReference>
<dbReference type="PANTHER" id="PTHR43861">
    <property type="entry name" value="TRANS-ACONITATE 2-METHYLTRANSFERASE-RELATED"/>
    <property type="match status" value="1"/>
</dbReference>
<name>A0A5E6MIJ4_9BACT</name>
<dbReference type="InterPro" id="IPR029063">
    <property type="entry name" value="SAM-dependent_MTases_sf"/>
</dbReference>
<dbReference type="OrthoDB" id="9791837at2"/>
<organism evidence="1 2">
    <name type="scientific">Methylacidimicrobium tartarophylax</name>
    <dbReference type="NCBI Taxonomy" id="1041768"/>
    <lineage>
        <taxon>Bacteria</taxon>
        <taxon>Pseudomonadati</taxon>
        <taxon>Verrucomicrobiota</taxon>
        <taxon>Methylacidimicrobium</taxon>
    </lineage>
</organism>
<reference evidence="1 2" key="1">
    <citation type="submission" date="2019-09" db="EMBL/GenBank/DDBJ databases">
        <authorList>
            <person name="Cremers G."/>
        </authorList>
    </citation>
    <scope>NUCLEOTIDE SEQUENCE [LARGE SCALE GENOMIC DNA]</scope>
    <source>
        <strain evidence="1">4A</strain>
    </source>
</reference>
<keyword evidence="2" id="KW-1185">Reference proteome</keyword>
<accession>A0A5E6MIJ4</accession>
<dbReference type="Gene3D" id="3.40.50.150">
    <property type="entry name" value="Vaccinia Virus protein VP39"/>
    <property type="match status" value="1"/>
</dbReference>
<dbReference type="AlphaFoldDB" id="A0A5E6MIJ4"/>
<dbReference type="Proteomes" id="UP000334923">
    <property type="component" value="Unassembled WGS sequence"/>
</dbReference>
<evidence type="ECO:0000313" key="1">
    <source>
        <dbReference type="EMBL" id="VVM07760.1"/>
    </source>
</evidence>
<proteinExistence type="predicted"/>
<sequence length="340" mass="38928">MQKTRTRRCRICGSEEEHALYVAKETILGTFEKFSYFQCLDCGCLQISDIPANLADFYSQDYHTNILEFESRKTNAVSRFWREKATELLLSIPIGKGSPPPLFAKAFPGFLWRFKELGLNLHSRILDYGCGRGHFLFRLREWGFRNLFGVDPFYHGQDMIEEGISLKKGDYTLLGESFDLIILNHVIEHLEEPLAILRTLKERLTPTGTILVSTPIADSYGWRKFGNSWAMWDPPRHLHVFTAKAMALAAGRAGLQIAKVEYDAGKNLWATSQFFALHPEQKTPISQEELTRRQKPIRRWMRLLDEIGDSDMATFYLVLRPDNQNDVPGNSLSGFGDIDG</sequence>
<dbReference type="CDD" id="cd02440">
    <property type="entry name" value="AdoMet_MTases"/>
    <property type="match status" value="1"/>
</dbReference>
<evidence type="ECO:0000313" key="2">
    <source>
        <dbReference type="Proteomes" id="UP000334923"/>
    </source>
</evidence>
<gene>
    <name evidence="1" type="ORF">MAMT_01913</name>
</gene>
<protein>
    <recommendedName>
        <fullName evidence="3">2-polyprenyl-6-hydroxyphenol methylase</fullName>
    </recommendedName>
</protein>
<dbReference type="EMBL" id="CABFVA020000111">
    <property type="protein sequence ID" value="VVM07760.1"/>
    <property type="molecule type" value="Genomic_DNA"/>
</dbReference>
<dbReference type="Pfam" id="PF13489">
    <property type="entry name" value="Methyltransf_23"/>
    <property type="match status" value="1"/>
</dbReference>
<dbReference type="SUPFAM" id="SSF53335">
    <property type="entry name" value="S-adenosyl-L-methionine-dependent methyltransferases"/>
    <property type="match status" value="1"/>
</dbReference>